<gene>
    <name evidence="2" type="ORF">VL20_1491</name>
</gene>
<dbReference type="Proteomes" id="UP000068167">
    <property type="component" value="Chromosome"/>
</dbReference>
<proteinExistence type="predicted"/>
<keyword evidence="1" id="KW-0472">Membrane</keyword>
<keyword evidence="1" id="KW-0812">Transmembrane</keyword>
<accession>A0A0K1RXP6</accession>
<evidence type="ECO:0000313" key="2">
    <source>
        <dbReference type="EMBL" id="AKV66652.1"/>
    </source>
</evidence>
<dbReference type="KEGG" id="mpk:VL20_1491"/>
<sequence>MDWLMNNRLYLHLMANKEKGFALPLAVLIGLILMVTGITMIMRAQGDQSKVIAQKVRADALRSSEVGVARVQDLLNSVRVMARFNSDSNCDTHGCWKNAEVVTDPSNDLQKHLKKLVDAAPSCSNPNDADTLKAKIRELRDLSEDKWVDLGNNRYYRVVGYDYNPVSGQGVLTLEGRSRKSPEKDLTNIAINRDIDDNAASRNRVVVTIPILDAPPLAFNRTTVPALWISEGTADDGAKFEGDVVEVVAWPECDIKQDKIPTPSTGTPPTKHKLSVCFSPIYRRLPPVFQA</sequence>
<name>A0A0K1RXP6_9CHRO</name>
<reference evidence="2 3" key="1">
    <citation type="journal article" date="2016" name="Stand. Genomic Sci.">
        <title>Complete genome sequence and genomic characterization of Microcystis panniformis FACHB 1757 by third-generation sequencing.</title>
        <authorList>
            <person name="Zhang J.Y."/>
            <person name="Guan R."/>
            <person name="Zhang H.J."/>
            <person name="Li H."/>
            <person name="Xiao P."/>
            <person name="Yu G.L."/>
            <person name="Du L."/>
            <person name="Cao D.M."/>
            <person name="Zhu B.C."/>
            <person name="Li R.H."/>
            <person name="Lu Z.H."/>
        </authorList>
    </citation>
    <scope>NUCLEOTIDE SEQUENCE [LARGE SCALE GENOMIC DNA]</scope>
    <source>
        <strain evidence="2 3">FACHB-1757</strain>
    </source>
</reference>
<keyword evidence="1" id="KW-1133">Transmembrane helix</keyword>
<evidence type="ECO:0000256" key="1">
    <source>
        <dbReference type="SAM" id="Phobius"/>
    </source>
</evidence>
<feature type="transmembrane region" description="Helical" evidence="1">
    <location>
        <begin position="21"/>
        <end position="42"/>
    </location>
</feature>
<evidence type="ECO:0000313" key="3">
    <source>
        <dbReference type="Proteomes" id="UP000068167"/>
    </source>
</evidence>
<dbReference type="AlphaFoldDB" id="A0A0K1RXP6"/>
<dbReference type="PATRIC" id="fig|1638788.3.peg.1492"/>
<protein>
    <submittedName>
        <fullName evidence="2">Uncharacterized protein</fullName>
    </submittedName>
</protein>
<dbReference type="EMBL" id="CP011339">
    <property type="protein sequence ID" value="AKV66652.1"/>
    <property type="molecule type" value="Genomic_DNA"/>
</dbReference>
<organism evidence="2 3">
    <name type="scientific">Microcystis panniformis FACHB-1757</name>
    <dbReference type="NCBI Taxonomy" id="1638788"/>
    <lineage>
        <taxon>Bacteria</taxon>
        <taxon>Bacillati</taxon>
        <taxon>Cyanobacteriota</taxon>
        <taxon>Cyanophyceae</taxon>
        <taxon>Oscillatoriophycideae</taxon>
        <taxon>Chroococcales</taxon>
        <taxon>Microcystaceae</taxon>
        <taxon>Microcystis</taxon>
    </lineage>
</organism>
<keyword evidence="3" id="KW-1185">Reference proteome</keyword>